<evidence type="ECO:0000313" key="2">
    <source>
        <dbReference type="Proteomes" id="UP001239111"/>
    </source>
</evidence>
<sequence>MRAAGSQDVSNDHSGYCVSHSSSENVMDIIQEFHEPCVQDHIDLLIEKSLTVDKVPDDQREVVQDDSDDTVNDTIDGNYQSEDINLNNIPGSSHSISGLARSKPEYSIEYFINEPESLLHCAGLENYEKFVTVFWSLGPAVHNLKYIRNDTPSVVNQFLMVLWKLRRNESDAPLAMHFDTDRASVGSIFIIWIIHMSQQWSLIDMWPSRELVDLYMPDTFKLNYPKIRGIVDGTEFEIERPTNPRTQQSTFSQYKNRNTMKAGLIMTPGGLISYHAPAYGGSTSDRQLIERCDFLRKCQPGDVIMADKGFNVQDLFAPYSLAKHRIHIEREIGLVKTFRILKSQLNHNYVSFASEIIGVCVMLANFKENIMAPKQK</sequence>
<organism evidence="1 2">
    <name type="scientific">Eretmocerus hayati</name>
    <dbReference type="NCBI Taxonomy" id="131215"/>
    <lineage>
        <taxon>Eukaryota</taxon>
        <taxon>Metazoa</taxon>
        <taxon>Ecdysozoa</taxon>
        <taxon>Arthropoda</taxon>
        <taxon>Hexapoda</taxon>
        <taxon>Insecta</taxon>
        <taxon>Pterygota</taxon>
        <taxon>Neoptera</taxon>
        <taxon>Endopterygota</taxon>
        <taxon>Hymenoptera</taxon>
        <taxon>Apocrita</taxon>
        <taxon>Proctotrupomorpha</taxon>
        <taxon>Chalcidoidea</taxon>
        <taxon>Aphelinidae</taxon>
        <taxon>Aphelininae</taxon>
        <taxon>Eretmocerus</taxon>
    </lineage>
</organism>
<gene>
    <name evidence="1" type="ORF">QAD02_007931</name>
</gene>
<comment type="caution">
    <text evidence="1">The sequence shown here is derived from an EMBL/GenBank/DDBJ whole genome shotgun (WGS) entry which is preliminary data.</text>
</comment>
<keyword evidence="2" id="KW-1185">Reference proteome</keyword>
<evidence type="ECO:0000313" key="1">
    <source>
        <dbReference type="EMBL" id="KAJ8666269.1"/>
    </source>
</evidence>
<accession>A0ACC2N5D4</accession>
<dbReference type="Proteomes" id="UP001239111">
    <property type="component" value="Chromosome 4"/>
</dbReference>
<name>A0ACC2N5D4_9HYME</name>
<dbReference type="EMBL" id="CM056744">
    <property type="protein sequence ID" value="KAJ8666269.1"/>
    <property type="molecule type" value="Genomic_DNA"/>
</dbReference>
<proteinExistence type="predicted"/>
<reference evidence="1" key="1">
    <citation type="submission" date="2023-04" db="EMBL/GenBank/DDBJ databases">
        <title>A chromosome-level genome assembly of the parasitoid wasp Eretmocerus hayati.</title>
        <authorList>
            <person name="Zhong Y."/>
            <person name="Liu S."/>
            <person name="Liu Y."/>
        </authorList>
    </citation>
    <scope>NUCLEOTIDE SEQUENCE</scope>
    <source>
        <strain evidence="1">ZJU_SS_LIU_2023</strain>
    </source>
</reference>
<protein>
    <submittedName>
        <fullName evidence="1">Uncharacterized protein</fullName>
    </submittedName>
</protein>